<organism evidence="3 4">
    <name type="scientific">Astrephomene gubernaculifera</name>
    <dbReference type="NCBI Taxonomy" id="47775"/>
    <lineage>
        <taxon>Eukaryota</taxon>
        <taxon>Viridiplantae</taxon>
        <taxon>Chlorophyta</taxon>
        <taxon>core chlorophytes</taxon>
        <taxon>Chlorophyceae</taxon>
        <taxon>CS clade</taxon>
        <taxon>Chlamydomonadales</taxon>
        <taxon>Astrephomenaceae</taxon>
        <taxon>Astrephomene</taxon>
    </lineage>
</organism>
<feature type="region of interest" description="Disordered" evidence="1">
    <location>
        <begin position="65"/>
        <end position="95"/>
    </location>
</feature>
<dbReference type="SUPFAM" id="SSF52540">
    <property type="entry name" value="P-loop containing nucleoside triphosphate hydrolases"/>
    <property type="match status" value="2"/>
</dbReference>
<feature type="compositionally biased region" description="Gly residues" evidence="1">
    <location>
        <begin position="191"/>
        <end position="213"/>
    </location>
</feature>
<proteinExistence type="predicted"/>
<dbReference type="PANTHER" id="PTHR10803">
    <property type="entry name" value="ARSENICAL PUMP-DRIVING ATPASE ARSENITE-TRANSLOCATING ATPASE"/>
    <property type="match status" value="1"/>
</dbReference>
<dbReference type="Pfam" id="PF02374">
    <property type="entry name" value="ArsA_ATPase"/>
    <property type="match status" value="3"/>
</dbReference>
<accession>A0AAD3DY15</accession>
<dbReference type="PANTHER" id="PTHR10803:SF0">
    <property type="entry name" value="ATPASE GET3B"/>
    <property type="match status" value="1"/>
</dbReference>
<feature type="region of interest" description="Disordered" evidence="1">
    <location>
        <begin position="189"/>
        <end position="216"/>
    </location>
</feature>
<dbReference type="AlphaFoldDB" id="A0AAD3DY15"/>
<dbReference type="Proteomes" id="UP001054857">
    <property type="component" value="Unassembled WGS sequence"/>
</dbReference>
<dbReference type="InterPro" id="IPR025723">
    <property type="entry name" value="ArsA/GET3_ATPase-like"/>
</dbReference>
<evidence type="ECO:0000313" key="3">
    <source>
        <dbReference type="EMBL" id="GFR49978.1"/>
    </source>
</evidence>
<dbReference type="CDD" id="cd02035">
    <property type="entry name" value="ArsA"/>
    <property type="match status" value="2"/>
</dbReference>
<dbReference type="InterPro" id="IPR027417">
    <property type="entry name" value="P-loop_NTPase"/>
</dbReference>
<dbReference type="Gene3D" id="3.40.50.300">
    <property type="entry name" value="P-loop containing nucleotide triphosphate hydrolases"/>
    <property type="match status" value="2"/>
</dbReference>
<reference evidence="3 4" key="1">
    <citation type="journal article" date="2021" name="Sci. Rep.">
        <title>Genome sequencing of the multicellular alga Astrephomene provides insights into convergent evolution of germ-soma differentiation.</title>
        <authorList>
            <person name="Yamashita S."/>
            <person name="Yamamoto K."/>
            <person name="Matsuzaki R."/>
            <person name="Suzuki S."/>
            <person name="Yamaguchi H."/>
            <person name="Hirooka S."/>
            <person name="Minakuchi Y."/>
            <person name="Miyagishima S."/>
            <person name="Kawachi M."/>
            <person name="Toyoda A."/>
            <person name="Nozaki H."/>
        </authorList>
    </citation>
    <scope>NUCLEOTIDE SEQUENCE [LARGE SCALE GENOMIC DNA]</scope>
    <source>
        <strain evidence="3 4">NIES-4017</strain>
    </source>
</reference>
<feature type="domain" description="ArsA/GET3 Anion-transporting ATPase-like" evidence="2">
    <location>
        <begin position="112"/>
        <end position="188"/>
    </location>
</feature>
<dbReference type="EMBL" id="BMAR01000034">
    <property type="protein sequence ID" value="GFR49978.1"/>
    <property type="molecule type" value="Genomic_DNA"/>
</dbReference>
<dbReference type="FunFam" id="3.40.50.300:FF:002933">
    <property type="entry name" value="Putative arsenical pump-driving ATPase"/>
    <property type="match status" value="1"/>
</dbReference>
<name>A0AAD3DY15_9CHLO</name>
<comment type="caution">
    <text evidence="3">The sequence shown here is derived from an EMBL/GenBank/DDBJ whole genome shotgun (WGS) entry which is preliminary data.</text>
</comment>
<evidence type="ECO:0000256" key="1">
    <source>
        <dbReference type="SAM" id="MobiDB-lite"/>
    </source>
</evidence>
<dbReference type="NCBIfam" id="TIGR00345">
    <property type="entry name" value="GET3_arsA_TRC40"/>
    <property type="match status" value="1"/>
</dbReference>
<dbReference type="InterPro" id="IPR016300">
    <property type="entry name" value="ATPase_ArsA/GET3"/>
</dbReference>
<feature type="domain" description="ArsA/GET3 Anion-transporting ATPase-like" evidence="2">
    <location>
        <begin position="276"/>
        <end position="476"/>
    </location>
</feature>
<feature type="compositionally biased region" description="Low complexity" evidence="1">
    <location>
        <begin position="66"/>
        <end position="95"/>
    </location>
</feature>
<dbReference type="GO" id="GO:0016887">
    <property type="term" value="F:ATP hydrolysis activity"/>
    <property type="evidence" value="ECO:0007669"/>
    <property type="project" value="InterPro"/>
</dbReference>
<gene>
    <name evidence="3" type="ORF">Agub_g12120</name>
</gene>
<dbReference type="GO" id="GO:0071816">
    <property type="term" value="P:tail-anchored membrane protein insertion into ER membrane"/>
    <property type="evidence" value="ECO:0007669"/>
    <property type="project" value="TreeGrafter"/>
</dbReference>
<keyword evidence="4" id="KW-1185">Reference proteome</keyword>
<dbReference type="GO" id="GO:0043529">
    <property type="term" value="C:GET complex"/>
    <property type="evidence" value="ECO:0007669"/>
    <property type="project" value="TreeGrafter"/>
</dbReference>
<dbReference type="GO" id="GO:0005524">
    <property type="term" value="F:ATP binding"/>
    <property type="evidence" value="ECO:0007669"/>
    <property type="project" value="InterPro"/>
</dbReference>
<evidence type="ECO:0000313" key="4">
    <source>
        <dbReference type="Proteomes" id="UP001054857"/>
    </source>
</evidence>
<protein>
    <recommendedName>
        <fullName evidence="2">ArsA/GET3 Anion-transporting ATPase-like domain-containing protein</fullName>
    </recommendedName>
</protein>
<sequence>MALHWGHQVIRMRPAAESVQSSGVSQPRGVATRAHRRHMELFAIQDKCNLLSNTGNMAKDIRRTSARPLLRPSPRGPLPSAASPAGGPDPATAAAAAGPSCFEELAAGQQRKYIMISGKGGVGKTSLSASLAVRLAAAGHTTLVVSTDPAHSLSDSLAQDVSGGRPVLLQGSDLPLWGLEIDPEEAKREFLGGGAGAGGAEGGGSGEGGGGGPSAAAQVGDFMSKMGMGFIVDQLKVPHLPPVADTQLGPAEPPRLPYLVSFMDLKLGELLNTPPPGLDEAVAVAKVVQFVQSAEYARFSRIVFDTAPTGHTLRLLSLPDFVEASLGKVIRLRRKLNSATSVVRGLFGAGDSQDEAVQRLEVLQSRVRMVRQLFRDPGQTEFIIATIPTFLGVNESARLLRALRSENIPCKRIVVNQVVGPAQGDAYLRLKMRDQVAALEMVAADPGIRPLRKVIAPMVDVEVRGVPALAYFGNVVWKDVYDSMNEGADRRYILLGGKGGVGKTSCSASLAVRMAGQGLPTLVVSTDPAHSLSDAFDQDLSGGTPVRVTSPTGEELPLWGLQLDPEQAKQELREVLADDGGKKLNEVLDGLGLGIVSEQLKDLQLGELLDTPPPGVDEAIAISKVVQFLKAPEYAHFKRIIFDTAPTGHTLRLLSLPDFLDASLGKLVRLRQKLAGATSAVRSFFSGGGQGGEEDSAVKRLEQLQARMEEAKQLFRNPATTEFIIVTIPTVMATAESCRLAAALQQEGIPLRTIIVNQVVQANATERFLAARRADQARALQHLAEDGGPTGLSSLQLITGPLCDLEVRGLPALQYFGGVVWK</sequence>
<evidence type="ECO:0000259" key="2">
    <source>
        <dbReference type="Pfam" id="PF02374"/>
    </source>
</evidence>
<feature type="domain" description="ArsA/GET3 Anion-transporting ATPase-like" evidence="2">
    <location>
        <begin position="491"/>
        <end position="819"/>
    </location>
</feature>